<feature type="compositionally biased region" description="Low complexity" evidence="1">
    <location>
        <begin position="1"/>
        <end position="45"/>
    </location>
</feature>
<feature type="compositionally biased region" description="Gly residues" evidence="1">
    <location>
        <begin position="51"/>
        <end position="63"/>
    </location>
</feature>
<feature type="region of interest" description="Disordered" evidence="1">
    <location>
        <begin position="1"/>
        <end position="144"/>
    </location>
</feature>
<name>A0ABY4YP79_9MICO</name>
<dbReference type="RefSeq" id="WP_252590967.1">
    <property type="nucleotide sequence ID" value="NZ_CP099489.1"/>
</dbReference>
<keyword evidence="2" id="KW-0472">Membrane</keyword>
<sequence length="263" mass="26373">MTDQTGPQPGQGHPWGPQSGQPAPGQSQGQSAPGQSAPGQSQGQPPAGPWGPQGGQGAFGGQQGNPQQGNPQQGNSQHSGPQQGGFGQPGTPPQGGGYGQPAASPGISGPQTQQHNTGQQHSTGPQHSTGQQHNTGQATAPVSGNSGMATGDVVRIVLHVLALLLVVIGISIDMDGRDSVLWSDTWTWAGFATLMALAQGAALLPRTALSGAGWTIGAIGAGGLLLFWTLLMLPTISTNMAFLVTLGTACATAAVLLSPDRKL</sequence>
<feature type="transmembrane region" description="Helical" evidence="2">
    <location>
        <begin position="186"/>
        <end position="204"/>
    </location>
</feature>
<keyword evidence="2" id="KW-0812">Transmembrane</keyword>
<dbReference type="EMBL" id="CP099489">
    <property type="protein sequence ID" value="USQ78168.1"/>
    <property type="molecule type" value="Genomic_DNA"/>
</dbReference>
<feature type="compositionally biased region" description="Gly residues" evidence="1">
    <location>
        <begin position="82"/>
        <end position="99"/>
    </location>
</feature>
<organism evidence="3 4">
    <name type="scientific">Ornithinimicrobium faecis</name>
    <dbReference type="NCBI Taxonomy" id="2934158"/>
    <lineage>
        <taxon>Bacteria</taxon>
        <taxon>Bacillati</taxon>
        <taxon>Actinomycetota</taxon>
        <taxon>Actinomycetes</taxon>
        <taxon>Micrococcales</taxon>
        <taxon>Ornithinimicrobiaceae</taxon>
        <taxon>Ornithinimicrobium</taxon>
    </lineage>
</organism>
<evidence type="ECO:0000313" key="4">
    <source>
        <dbReference type="Proteomes" id="UP001056455"/>
    </source>
</evidence>
<feature type="transmembrane region" description="Helical" evidence="2">
    <location>
        <begin position="211"/>
        <end position="233"/>
    </location>
</feature>
<evidence type="ECO:0000256" key="2">
    <source>
        <dbReference type="SAM" id="Phobius"/>
    </source>
</evidence>
<accession>A0ABY4YP79</accession>
<feature type="transmembrane region" description="Helical" evidence="2">
    <location>
        <begin position="156"/>
        <end position="174"/>
    </location>
</feature>
<dbReference type="Proteomes" id="UP001056455">
    <property type="component" value="Chromosome"/>
</dbReference>
<gene>
    <name evidence="3" type="ORF">NF556_10895</name>
</gene>
<protein>
    <submittedName>
        <fullName evidence="3">Uncharacterized protein</fullName>
    </submittedName>
</protein>
<keyword evidence="4" id="KW-1185">Reference proteome</keyword>
<reference evidence="3" key="1">
    <citation type="submission" date="2022-06" db="EMBL/GenBank/DDBJ databases">
        <title>Ornithinimicrobium HY1793.</title>
        <authorList>
            <person name="Huang Y."/>
        </authorList>
    </citation>
    <scope>NUCLEOTIDE SEQUENCE</scope>
    <source>
        <strain evidence="3">HY1793</strain>
    </source>
</reference>
<feature type="compositionally biased region" description="Low complexity" evidence="1">
    <location>
        <begin position="64"/>
        <end position="81"/>
    </location>
</feature>
<evidence type="ECO:0000256" key="1">
    <source>
        <dbReference type="SAM" id="MobiDB-lite"/>
    </source>
</evidence>
<feature type="transmembrane region" description="Helical" evidence="2">
    <location>
        <begin position="239"/>
        <end position="257"/>
    </location>
</feature>
<evidence type="ECO:0000313" key="3">
    <source>
        <dbReference type="EMBL" id="USQ78168.1"/>
    </source>
</evidence>
<keyword evidence="2" id="KW-1133">Transmembrane helix</keyword>
<feature type="compositionally biased region" description="Polar residues" evidence="1">
    <location>
        <begin position="109"/>
        <end position="144"/>
    </location>
</feature>
<proteinExistence type="predicted"/>